<dbReference type="PANTHER" id="PTHR42998:SF1">
    <property type="entry name" value="TYPE I RESTRICTION ENZYME HINDI METHYLASE SUBUNIT"/>
    <property type="match status" value="1"/>
</dbReference>
<evidence type="ECO:0000259" key="2">
    <source>
        <dbReference type="Pfam" id="PF02384"/>
    </source>
</evidence>
<dbReference type="GO" id="GO:0008170">
    <property type="term" value="F:N-methyltransferase activity"/>
    <property type="evidence" value="ECO:0007669"/>
    <property type="project" value="InterPro"/>
</dbReference>
<feature type="domain" description="DNA methylase adenine-specific" evidence="2">
    <location>
        <begin position="42"/>
        <end position="159"/>
    </location>
</feature>
<feature type="region of interest" description="Disordered" evidence="1">
    <location>
        <begin position="83"/>
        <end position="119"/>
    </location>
</feature>
<dbReference type="EMBL" id="DSBX01000160">
    <property type="protein sequence ID" value="HDQ99486.1"/>
    <property type="molecule type" value="Genomic_DNA"/>
</dbReference>
<organism evidence="3">
    <name type="scientific">candidate division WOR-3 bacterium</name>
    <dbReference type="NCBI Taxonomy" id="2052148"/>
    <lineage>
        <taxon>Bacteria</taxon>
        <taxon>Bacteria division WOR-3</taxon>
    </lineage>
</organism>
<dbReference type="AlphaFoldDB" id="A0A7V0XFA4"/>
<evidence type="ECO:0000256" key="1">
    <source>
        <dbReference type="SAM" id="MobiDB-lite"/>
    </source>
</evidence>
<dbReference type="Gene3D" id="3.40.50.150">
    <property type="entry name" value="Vaccinia Virus protein VP39"/>
    <property type="match status" value="1"/>
</dbReference>
<gene>
    <name evidence="3" type="ORF">ENN51_04280</name>
</gene>
<comment type="caution">
    <text evidence="3">The sequence shown here is derived from an EMBL/GenBank/DDBJ whole genome shotgun (WGS) entry which is preliminary data.</text>
</comment>
<dbReference type="Proteomes" id="UP000885672">
    <property type="component" value="Unassembled WGS sequence"/>
</dbReference>
<dbReference type="InterPro" id="IPR003356">
    <property type="entry name" value="DNA_methylase_A-5"/>
</dbReference>
<dbReference type="Pfam" id="PF02384">
    <property type="entry name" value="N6_Mtase"/>
    <property type="match status" value="1"/>
</dbReference>
<dbReference type="InterPro" id="IPR052916">
    <property type="entry name" value="Type-I_RE_MTase_Subunit"/>
</dbReference>
<name>A0A7V0XFA4_UNCW3</name>
<sequence length="199" mass="21686">MTVVRITNDAVLTDTEETLDRIAQAAVPSTSGRGIQGEGYRDRRGEVLFVDARELGSMVDRTHRELTDSDIARIARTYHLWKCAQPSPPTPLPRGEGGKGKGRAALGDGSSPSGRGEGEGDVYQDILGFCKSATLDEIRAHNHILTPGRYVGAKPQEEDPEPFPDKMARLTKQLEQQFAESARLEKGIRKNLKGLGYGG</sequence>
<feature type="compositionally biased region" description="Low complexity" evidence="1">
    <location>
        <begin position="103"/>
        <end position="114"/>
    </location>
</feature>
<dbReference type="GO" id="GO:0003677">
    <property type="term" value="F:DNA binding"/>
    <property type="evidence" value="ECO:0007669"/>
    <property type="project" value="InterPro"/>
</dbReference>
<dbReference type="InterPro" id="IPR029063">
    <property type="entry name" value="SAM-dependent_MTases_sf"/>
</dbReference>
<accession>A0A7V0XFA4</accession>
<protein>
    <recommendedName>
        <fullName evidence="2">DNA methylase adenine-specific domain-containing protein</fullName>
    </recommendedName>
</protein>
<evidence type="ECO:0000313" key="3">
    <source>
        <dbReference type="EMBL" id="HDQ99486.1"/>
    </source>
</evidence>
<reference evidence="3" key="1">
    <citation type="journal article" date="2020" name="mSystems">
        <title>Genome- and Community-Level Interaction Insights into Carbon Utilization and Element Cycling Functions of Hydrothermarchaeota in Hydrothermal Sediment.</title>
        <authorList>
            <person name="Zhou Z."/>
            <person name="Liu Y."/>
            <person name="Xu W."/>
            <person name="Pan J."/>
            <person name="Luo Z.H."/>
            <person name="Li M."/>
        </authorList>
    </citation>
    <scope>NUCLEOTIDE SEQUENCE [LARGE SCALE GENOMIC DNA]</scope>
    <source>
        <strain evidence="3">SpSt-1182</strain>
    </source>
</reference>
<dbReference type="PANTHER" id="PTHR42998">
    <property type="entry name" value="TYPE I RESTRICTION ENZYME HINDVIIP M PROTEIN-RELATED"/>
    <property type="match status" value="1"/>
</dbReference>
<dbReference type="SUPFAM" id="SSF53335">
    <property type="entry name" value="S-adenosyl-L-methionine-dependent methyltransferases"/>
    <property type="match status" value="1"/>
</dbReference>
<proteinExistence type="predicted"/>